<dbReference type="InterPro" id="IPR006076">
    <property type="entry name" value="FAD-dep_OxRdtase"/>
</dbReference>
<dbReference type="Pfam" id="PF01266">
    <property type="entry name" value="DAO"/>
    <property type="match status" value="1"/>
</dbReference>
<keyword evidence="9 10" id="KW-0511">Multifunctional enzyme</keyword>
<evidence type="ECO:0000256" key="2">
    <source>
        <dbReference type="ARBA" id="ARBA00022603"/>
    </source>
</evidence>
<reference evidence="13 14" key="1">
    <citation type="submission" date="2023-11" db="EMBL/GenBank/DDBJ databases">
        <title>Draft genome of Azohydromonas lata strain H1 (DSM1123), a polyhydroxyalkanoate producer.</title>
        <authorList>
            <person name="Traversa D."/>
            <person name="D'Addabbo P."/>
            <person name="Pazzani C."/>
            <person name="Manzari C."/>
            <person name="Chiara M."/>
            <person name="Scrascia M."/>
        </authorList>
    </citation>
    <scope>NUCLEOTIDE SEQUENCE [LARGE SCALE GENOMIC DNA]</scope>
    <source>
        <strain evidence="13 14">H1</strain>
    </source>
</reference>
<evidence type="ECO:0000259" key="12">
    <source>
        <dbReference type="Pfam" id="PF05430"/>
    </source>
</evidence>
<evidence type="ECO:0000256" key="7">
    <source>
        <dbReference type="ARBA" id="ARBA00022827"/>
    </source>
</evidence>
<keyword evidence="3 10" id="KW-0285">Flavoprotein</keyword>
<evidence type="ECO:0000259" key="11">
    <source>
        <dbReference type="Pfam" id="PF01266"/>
    </source>
</evidence>
<dbReference type="EC" id="1.5.-.-" evidence="10"/>
<dbReference type="PANTHER" id="PTHR13847">
    <property type="entry name" value="SARCOSINE DEHYDROGENASE-RELATED"/>
    <property type="match status" value="1"/>
</dbReference>
<dbReference type="SUPFAM" id="SSF51905">
    <property type="entry name" value="FAD/NAD(P)-binding domain"/>
    <property type="match status" value="1"/>
</dbReference>
<comment type="subcellular location">
    <subcellularLocation>
        <location evidence="10">Cytoplasm</location>
    </subcellularLocation>
</comment>
<name>A0ABU5IMU0_9BURK</name>
<dbReference type="InterPro" id="IPR036188">
    <property type="entry name" value="FAD/NAD-bd_sf"/>
</dbReference>
<evidence type="ECO:0000256" key="3">
    <source>
        <dbReference type="ARBA" id="ARBA00022630"/>
    </source>
</evidence>
<evidence type="ECO:0000313" key="14">
    <source>
        <dbReference type="Proteomes" id="UP001293718"/>
    </source>
</evidence>
<comment type="similarity">
    <text evidence="10">In the N-terminal section; belongs to the methyltransferase superfamily. tRNA (mnm(5)s(2)U34)-methyltransferase family.</text>
</comment>
<evidence type="ECO:0000256" key="9">
    <source>
        <dbReference type="ARBA" id="ARBA00023268"/>
    </source>
</evidence>
<dbReference type="HAMAP" id="MF_01102">
    <property type="entry name" value="MnmC"/>
    <property type="match status" value="1"/>
</dbReference>
<dbReference type="Gene3D" id="3.40.50.150">
    <property type="entry name" value="Vaccinia Virus protein VP39"/>
    <property type="match status" value="1"/>
</dbReference>
<dbReference type="Gene3D" id="3.30.9.10">
    <property type="entry name" value="D-Amino Acid Oxidase, subunit A, domain 2"/>
    <property type="match status" value="1"/>
</dbReference>
<comment type="cofactor">
    <cofactor evidence="10">
        <name>FAD</name>
        <dbReference type="ChEBI" id="CHEBI:57692"/>
    </cofactor>
</comment>
<sequence length="655" mass="69228">MKRFPVVPAHIAFDTDGVPHAPDFNDVYHTRAGALGQSRHVFLHGNRLPQRWQGKPRFTVLETGFGLGNNFLATWDTWRADPQRCARLHYVAVDLHPPRLDDLKRAHAASALPALAAELLAAWPPLSPDLHTLHLDGGRVVLQLAWGDANGWLPQLLLEADAFYLDGFAPKRNEALWSPHVFKALGRLAAPGATAATWSIGRAVRDGLRSAGFEAERVPGFPPKPEMTYARYAPVFTPRRAAGHPLSAQVDPNAPRTALVIGAGLAGAACAQALAAAGWQVTVLERHPEPAAETSGNRGGLFHGVVNGQDGPHARFNRTAALLAHKTFAPLIAAGAIPGQLDGLLRLAGADADLAGMHALLAAQGLPPDYLQALDARAASELCALPLQEPAWFYPGGGWLQPGALVRHWLQRPGIALRTGMQVCALRSSNGTWSALDAAGQAIAQASAVVLANAGETCTLLESAHGEKPGWPLGRQRGQVTILPAGTPGLHPPRLPVAGGGYALTLLDGNVVCGATATLQDPDATLRPQDQAFNLQRLRRLGLEVDARDVPLSGRVGWRTLADDRLPVVGAVPLPGAAAQRVRELPRVPGLFVCTALASRGIGWAPLLGELIAAWVGGGPFPLEADLVEAVDPGRFGVRRARKAQAAPAEMDDGA</sequence>
<organism evidence="13 14">
    <name type="scientific">Azohydromonas lata</name>
    <dbReference type="NCBI Taxonomy" id="45677"/>
    <lineage>
        <taxon>Bacteria</taxon>
        <taxon>Pseudomonadati</taxon>
        <taxon>Pseudomonadota</taxon>
        <taxon>Betaproteobacteria</taxon>
        <taxon>Burkholderiales</taxon>
        <taxon>Sphaerotilaceae</taxon>
        <taxon>Azohydromonas</taxon>
    </lineage>
</organism>
<feature type="domain" description="MnmC-like methyltransferase" evidence="12">
    <location>
        <begin position="115"/>
        <end position="231"/>
    </location>
</feature>
<dbReference type="Pfam" id="PF05430">
    <property type="entry name" value="Methyltransf_30"/>
    <property type="match status" value="1"/>
</dbReference>
<comment type="similarity">
    <text evidence="10">In the C-terminal section; belongs to the DAO family.</text>
</comment>
<keyword evidence="4 10" id="KW-0808">Transferase</keyword>
<keyword evidence="7 10" id="KW-0274">FAD</keyword>
<evidence type="ECO:0000256" key="4">
    <source>
        <dbReference type="ARBA" id="ARBA00022679"/>
    </source>
</evidence>
<feature type="domain" description="FAD dependent oxidoreductase" evidence="11">
    <location>
        <begin position="259"/>
        <end position="615"/>
    </location>
</feature>
<dbReference type="NCBIfam" id="TIGR03197">
    <property type="entry name" value="MnmC_Cterm"/>
    <property type="match status" value="1"/>
</dbReference>
<protein>
    <recommendedName>
        <fullName evidence="10">tRNA 5-methylaminomethyl-2-thiouridine biosynthesis bifunctional protein MnmC</fullName>
        <shortName evidence="10">tRNA mnm(5)s(2)U biosynthesis bifunctional protein</shortName>
    </recommendedName>
    <domain>
        <recommendedName>
            <fullName evidence="10">tRNA (mnm(5)s(2)U34)-methyltransferase</fullName>
            <ecNumber evidence="10">2.1.1.61</ecNumber>
        </recommendedName>
    </domain>
    <domain>
        <recommendedName>
            <fullName evidence="10">FAD-dependent cmnm(5)s(2)U34 oxidoreductase</fullName>
            <ecNumber evidence="10">1.5.-.-</ecNumber>
        </recommendedName>
    </domain>
</protein>
<dbReference type="PANTHER" id="PTHR13847:SF283">
    <property type="entry name" value="TRNA 5-METHYLAMINOMETHYL-2-THIOURIDINE BIOSYNTHESIS BIFUNCTIONAL PROTEIN MNMC"/>
    <property type="match status" value="1"/>
</dbReference>
<dbReference type="SUPFAM" id="SSF53335">
    <property type="entry name" value="S-adenosyl-L-methionine-dependent methyltransferases"/>
    <property type="match status" value="1"/>
</dbReference>
<dbReference type="SUPFAM" id="SSF54373">
    <property type="entry name" value="FAD-linked reductases, C-terminal domain"/>
    <property type="match status" value="1"/>
</dbReference>
<dbReference type="Gene3D" id="3.50.50.60">
    <property type="entry name" value="FAD/NAD(P)-binding domain"/>
    <property type="match status" value="1"/>
</dbReference>
<keyword evidence="1 10" id="KW-0963">Cytoplasm</keyword>
<keyword evidence="14" id="KW-1185">Reference proteome</keyword>
<evidence type="ECO:0000256" key="8">
    <source>
        <dbReference type="ARBA" id="ARBA00023002"/>
    </source>
</evidence>
<dbReference type="NCBIfam" id="NF002483">
    <property type="entry name" value="PRK01747.1-4"/>
    <property type="match status" value="1"/>
</dbReference>
<dbReference type="Proteomes" id="UP001293718">
    <property type="component" value="Unassembled WGS sequence"/>
</dbReference>
<keyword evidence="5 10" id="KW-0949">S-adenosyl-L-methionine</keyword>
<dbReference type="InterPro" id="IPR029063">
    <property type="entry name" value="SAM-dependent_MTases_sf"/>
</dbReference>
<comment type="catalytic activity">
    <reaction evidence="10">
        <text>5-aminomethyl-2-thiouridine(34) in tRNA + S-adenosyl-L-methionine = 5-methylaminomethyl-2-thiouridine(34) in tRNA + S-adenosyl-L-homocysteine + H(+)</text>
        <dbReference type="Rhea" id="RHEA:19569"/>
        <dbReference type="Rhea" id="RHEA-COMP:10195"/>
        <dbReference type="Rhea" id="RHEA-COMP:10197"/>
        <dbReference type="ChEBI" id="CHEBI:15378"/>
        <dbReference type="ChEBI" id="CHEBI:57856"/>
        <dbReference type="ChEBI" id="CHEBI:59789"/>
        <dbReference type="ChEBI" id="CHEBI:74454"/>
        <dbReference type="ChEBI" id="CHEBI:74455"/>
        <dbReference type="EC" id="2.1.1.61"/>
    </reaction>
</comment>
<dbReference type="EC" id="2.1.1.61" evidence="10"/>
<keyword evidence="6 10" id="KW-0819">tRNA processing</keyword>
<dbReference type="InterPro" id="IPR017610">
    <property type="entry name" value="tRNA_S-uridine_synth_MnmC_C"/>
</dbReference>
<dbReference type="InterPro" id="IPR047785">
    <property type="entry name" value="tRNA_MNMC2"/>
</dbReference>
<dbReference type="NCBIfam" id="NF033855">
    <property type="entry name" value="tRNA_MNMC2"/>
    <property type="match status" value="1"/>
</dbReference>
<keyword evidence="2 10" id="KW-0489">Methyltransferase</keyword>
<comment type="function">
    <text evidence="10">Catalyzes the last two steps in the biosynthesis of 5-methylaminomethyl-2-thiouridine (mnm(5)s(2)U) at the wobble position (U34) in tRNA. Catalyzes the FAD-dependent demodification of cmnm(5)s(2)U34 to nm(5)s(2)U34, followed by the transfer of a methyl group from S-adenosyl-L-methionine to nm(5)s(2)U34, to form mnm(5)s(2)U34.</text>
</comment>
<dbReference type="InterPro" id="IPR008471">
    <property type="entry name" value="MnmC-like_methylTransf"/>
</dbReference>
<evidence type="ECO:0000313" key="13">
    <source>
        <dbReference type="EMBL" id="MDZ5460221.1"/>
    </source>
</evidence>
<accession>A0ABU5IMU0</accession>
<feature type="region of interest" description="FAD-dependent cmnm(5)s(2)U34 oxidoreductase" evidence="10">
    <location>
        <begin position="261"/>
        <end position="655"/>
    </location>
</feature>
<comment type="caution">
    <text evidence="13">The sequence shown here is derived from an EMBL/GenBank/DDBJ whole genome shotgun (WGS) entry which is preliminary data.</text>
</comment>
<evidence type="ECO:0000256" key="6">
    <source>
        <dbReference type="ARBA" id="ARBA00022694"/>
    </source>
</evidence>
<evidence type="ECO:0000256" key="10">
    <source>
        <dbReference type="HAMAP-Rule" id="MF_01102"/>
    </source>
</evidence>
<dbReference type="EMBL" id="JAXOJX010000062">
    <property type="protein sequence ID" value="MDZ5460221.1"/>
    <property type="molecule type" value="Genomic_DNA"/>
</dbReference>
<evidence type="ECO:0000256" key="5">
    <source>
        <dbReference type="ARBA" id="ARBA00022691"/>
    </source>
</evidence>
<keyword evidence="8 10" id="KW-0560">Oxidoreductase</keyword>
<evidence type="ECO:0000256" key="1">
    <source>
        <dbReference type="ARBA" id="ARBA00022490"/>
    </source>
</evidence>
<feature type="region of interest" description="tRNA (mnm(5)s(2)U34)-methyltransferase" evidence="10">
    <location>
        <begin position="1"/>
        <end position="233"/>
    </location>
</feature>
<dbReference type="InterPro" id="IPR023032">
    <property type="entry name" value="tRNA_MAMT_biosynth_bifunc_MnmC"/>
</dbReference>
<gene>
    <name evidence="10 13" type="primary">mnmC</name>
    <name evidence="13" type="ORF">SM757_26935</name>
</gene>
<dbReference type="RefSeq" id="WP_322467746.1">
    <property type="nucleotide sequence ID" value="NZ_JAXOJX010000062.1"/>
</dbReference>
<proteinExistence type="inferred from homology"/>